<keyword evidence="1" id="KW-0472">Membrane</keyword>
<dbReference type="RefSeq" id="WP_068281066.1">
    <property type="nucleotide sequence ID" value="NZ_CP014873.1"/>
</dbReference>
<feature type="transmembrane region" description="Helical" evidence="1">
    <location>
        <begin position="200"/>
        <end position="215"/>
    </location>
</feature>
<reference evidence="2 3" key="1">
    <citation type="submission" date="2016-03" db="EMBL/GenBank/DDBJ databases">
        <title>Pediococcus and Lactobacillus from brewery environment - whole genome sequencing and assembly.</title>
        <authorList>
            <person name="Behr J."/>
            <person name="Geissler A.J."/>
            <person name="Vogel R.F."/>
        </authorList>
    </citation>
    <scope>NUCLEOTIDE SEQUENCE [LARGE SCALE GENOMIC DNA]</scope>
    <source>
        <strain evidence="2 3">TMW 1.1989</strain>
    </source>
</reference>
<protein>
    <recommendedName>
        <fullName evidence="4">Polysaccharide polymerase</fullName>
    </recommendedName>
</protein>
<evidence type="ECO:0000313" key="3">
    <source>
        <dbReference type="Proteomes" id="UP000078582"/>
    </source>
</evidence>
<feature type="transmembrane region" description="Helical" evidence="1">
    <location>
        <begin position="16"/>
        <end position="37"/>
    </location>
</feature>
<accession>A0A192H2K3</accession>
<keyword evidence="3" id="KW-1185">Reference proteome</keyword>
<evidence type="ECO:0000313" key="2">
    <source>
        <dbReference type="EMBL" id="ANK62508.1"/>
    </source>
</evidence>
<keyword evidence="1" id="KW-0812">Transmembrane</keyword>
<feature type="transmembrane region" description="Helical" evidence="1">
    <location>
        <begin position="306"/>
        <end position="329"/>
    </location>
</feature>
<dbReference type="Proteomes" id="UP000078582">
    <property type="component" value="Chromosome"/>
</dbReference>
<dbReference type="OrthoDB" id="10012939at2"/>
<dbReference type="STRING" id="375175.AYR53_06855"/>
<dbReference type="AlphaFoldDB" id="A0A192H2K3"/>
<feature type="transmembrane region" description="Helical" evidence="1">
    <location>
        <begin position="43"/>
        <end position="63"/>
    </location>
</feature>
<sequence length="385" mass="44337">MYKNNDSTNRELKTKFLQIILGIIVFYQFFIGSYWSTINTSSVWKYVSYFLYALLALVWFFFFLRSKFSLKQLIFVCILLSLAIFFAFKQSSNVAVIFLVGLYSLNLNLRRLVSTYLYASLAAICFIATLSIFGVLPKVVNVLGINYMTLGFTNPNNTGMLLVTICLLTLTLEWEKRMPFFSILESLFVGFFILKELQDSTAIIMLIGMFMLWLVSRSPINFYNWKIVRFVCTMLPIELTLIAFWIGNNFGKYYILNKLDSVFTSRPSIWHYYLNLYPLKLLGNQLQQVISMGYNTTVGNGAFDGAYIVFPIMYGTLAFAIVLFILSFAMRTLLQIKDIALISLFIILLFSGFSENSLMYAFATPILPISFVLCSPDWRHENIVN</sequence>
<feature type="transmembrane region" description="Helical" evidence="1">
    <location>
        <begin position="116"/>
        <end position="136"/>
    </location>
</feature>
<feature type="transmembrane region" description="Helical" evidence="1">
    <location>
        <begin position="156"/>
        <end position="172"/>
    </location>
</feature>
<evidence type="ECO:0000256" key="1">
    <source>
        <dbReference type="SAM" id="Phobius"/>
    </source>
</evidence>
<evidence type="ECO:0008006" key="4">
    <source>
        <dbReference type="Google" id="ProtNLM"/>
    </source>
</evidence>
<name>A0A192H2K3_9LACO</name>
<proteinExistence type="predicted"/>
<gene>
    <name evidence="2" type="ORF">AYR53_06855</name>
</gene>
<feature type="transmembrane region" description="Helical" evidence="1">
    <location>
        <begin position="341"/>
        <end position="363"/>
    </location>
</feature>
<organism evidence="2 3">
    <name type="scientific">Loigolactobacillus backii</name>
    <dbReference type="NCBI Taxonomy" id="375175"/>
    <lineage>
        <taxon>Bacteria</taxon>
        <taxon>Bacillati</taxon>
        <taxon>Bacillota</taxon>
        <taxon>Bacilli</taxon>
        <taxon>Lactobacillales</taxon>
        <taxon>Lactobacillaceae</taxon>
        <taxon>Loigolactobacillus</taxon>
    </lineage>
</organism>
<dbReference type="GeneID" id="42981971"/>
<dbReference type="EMBL" id="CP014873">
    <property type="protein sequence ID" value="ANK62508.1"/>
    <property type="molecule type" value="Genomic_DNA"/>
</dbReference>
<keyword evidence="1" id="KW-1133">Transmembrane helix</keyword>
<feature type="transmembrane region" description="Helical" evidence="1">
    <location>
        <begin position="227"/>
        <end position="247"/>
    </location>
</feature>